<gene>
    <name evidence="1" type="ORF">CYY_009330</name>
</gene>
<protein>
    <submittedName>
        <fullName evidence="1">Uncharacterized protein</fullName>
    </submittedName>
</protein>
<evidence type="ECO:0000313" key="2">
    <source>
        <dbReference type="Proteomes" id="UP000695562"/>
    </source>
</evidence>
<organism evidence="1 2">
    <name type="scientific">Polysphondylium violaceum</name>
    <dbReference type="NCBI Taxonomy" id="133409"/>
    <lineage>
        <taxon>Eukaryota</taxon>
        <taxon>Amoebozoa</taxon>
        <taxon>Evosea</taxon>
        <taxon>Eumycetozoa</taxon>
        <taxon>Dictyostelia</taxon>
        <taxon>Dictyosteliales</taxon>
        <taxon>Dictyosteliaceae</taxon>
        <taxon>Polysphondylium</taxon>
    </lineage>
</organism>
<dbReference type="AlphaFoldDB" id="A0A8J4PLW2"/>
<accession>A0A8J4PLW2</accession>
<sequence length="811" mass="94960">MDIIFFQIFRNLFLRNKIFSNLQQYKTKHNIYNNGVLNHAYDDLQFIDLINTNNSHLIKEKIHRYKEIFNSNNSDNNSKSNSSFYDDWLDIPFDILFKSSTFKSLAERDKDLFISVLKDLMNTGLFPSMRGRVERFHEYVSQNIDIDKEVFELLLQGHLLQMLEDSSDGKIVSRSQVEKLIQYKYPLGRIVDARLRLDLLVDKRIEFSYRELVDNEFFFAHKDQFRGLEKWSDIEFIESLLSGGLDSGTNAKELFVWMLGVSPLVNYALFIAQNPDKASYTPRFTLFGVEIYVNRRDNFFRNVHFWFRVPEVTEIILKTYGAGFQKSVYTGCRDLYIDSLEIAHMLVDFLLANPAFYQDRLLLHVFSSSTDLALYKLFWSHNILVYGVSHLSFADLQEFTGLLEIDKHSTPPQIKLAKEQFKELYRERNIFTETTVDFLLSVIKTQYCTQFPLPNDMIEHAMVQAINFRRAKYIVFFGALINYRSLWDSGYRILAELYRTNQFTSLFDQISWTPPLDEDSNVFLRMCNVCIQSHDPAMTKFFYEHMDSNSAKRNIPDLLVESYLRASQTKTPSDKQKAWAIIDYLRSEAETWNVGLDPLRKGFVLVQDPQFGTIPLDTTRLLLSHALVEGTLRAAKTILDSLTDQQLEEIDFHALLIQYFVRHTPMLKVPLYLIQRFQHRFTITFPIELSCIAYKSGNQQLVDILLNKTKIRLLPQLNQNDIVSNVYMNLCKLKQRYTSPSNSLNIGDISTDPQTLENFTMVDVQLEKNQWYSKTSHNINCTTYYNESNYYQDFKPSSSTRSKLINGLLFE</sequence>
<name>A0A8J4PLW2_9MYCE</name>
<evidence type="ECO:0000313" key="1">
    <source>
        <dbReference type="EMBL" id="KAF2069348.1"/>
    </source>
</evidence>
<proteinExistence type="predicted"/>
<dbReference type="EMBL" id="AJWJ01000681">
    <property type="protein sequence ID" value="KAF2069348.1"/>
    <property type="molecule type" value="Genomic_DNA"/>
</dbReference>
<dbReference type="Proteomes" id="UP000695562">
    <property type="component" value="Unassembled WGS sequence"/>
</dbReference>
<comment type="caution">
    <text evidence="1">The sequence shown here is derived from an EMBL/GenBank/DDBJ whole genome shotgun (WGS) entry which is preliminary data.</text>
</comment>
<reference evidence="1" key="1">
    <citation type="submission" date="2020-01" db="EMBL/GenBank/DDBJ databases">
        <title>Development of genomics and gene disruption for Polysphondylium violaceum indicates a role for the polyketide synthase stlB in stalk morphogenesis.</title>
        <authorList>
            <person name="Narita B."/>
            <person name="Kawabe Y."/>
            <person name="Kin K."/>
            <person name="Saito T."/>
            <person name="Gibbs R."/>
            <person name="Kuspa A."/>
            <person name="Muzny D."/>
            <person name="Queller D."/>
            <person name="Richards S."/>
            <person name="Strassman J."/>
            <person name="Sucgang R."/>
            <person name="Worley K."/>
            <person name="Schaap P."/>
        </authorList>
    </citation>
    <scope>NUCLEOTIDE SEQUENCE</scope>
    <source>
        <strain evidence="1">QSvi11</strain>
    </source>
</reference>
<keyword evidence="2" id="KW-1185">Reference proteome</keyword>